<proteinExistence type="predicted"/>
<dbReference type="AlphaFoldDB" id="A0A6T9Y998"/>
<name>A0A6T9Y998_ALTMA</name>
<evidence type="ECO:0000313" key="2">
    <source>
        <dbReference type="EMBL" id="CAB9495010.1"/>
    </source>
</evidence>
<protein>
    <recommendedName>
        <fullName evidence="1">CENP-V/GFA domain-containing protein</fullName>
    </recommendedName>
</protein>
<dbReference type="InterPro" id="IPR006913">
    <property type="entry name" value="CENP-V/GFA"/>
</dbReference>
<dbReference type="RefSeq" id="WP_179984288.1">
    <property type="nucleotide sequence ID" value="NZ_LR812090.1"/>
</dbReference>
<evidence type="ECO:0000259" key="1">
    <source>
        <dbReference type="Pfam" id="PF04828"/>
    </source>
</evidence>
<organism evidence="2 3">
    <name type="scientific">Alteromonas macleodii</name>
    <name type="common">Pseudoalteromonas macleodii</name>
    <dbReference type="NCBI Taxonomy" id="28108"/>
    <lineage>
        <taxon>Bacteria</taxon>
        <taxon>Pseudomonadati</taxon>
        <taxon>Pseudomonadota</taxon>
        <taxon>Gammaproteobacteria</taxon>
        <taxon>Alteromonadales</taxon>
        <taxon>Alteromonadaceae</taxon>
        <taxon>Alteromonas/Salinimonas group</taxon>
        <taxon>Alteromonas</taxon>
    </lineage>
</organism>
<dbReference type="Gene3D" id="2.170.150.70">
    <property type="match status" value="1"/>
</dbReference>
<gene>
    <name evidence="2" type="ORF">ALFOR1_40395</name>
</gene>
<evidence type="ECO:0000313" key="3">
    <source>
        <dbReference type="Proteomes" id="UP000509458"/>
    </source>
</evidence>
<dbReference type="EMBL" id="LR812090">
    <property type="protein sequence ID" value="CAB9495010.1"/>
    <property type="molecule type" value="Genomic_DNA"/>
</dbReference>
<reference evidence="2 3" key="1">
    <citation type="submission" date="2020-06" db="EMBL/GenBank/DDBJ databases">
        <authorList>
            <person name="Duchaud E."/>
        </authorList>
    </citation>
    <scope>NUCLEOTIDE SEQUENCE [LARGE SCALE GENOMIC DNA]</scope>
    <source>
        <strain evidence="2">Alteromonas fortis</strain>
    </source>
</reference>
<dbReference type="Pfam" id="PF04828">
    <property type="entry name" value="GFA"/>
    <property type="match status" value="1"/>
</dbReference>
<dbReference type="Proteomes" id="UP000509458">
    <property type="component" value="Chromosome"/>
</dbReference>
<dbReference type="GO" id="GO:0016846">
    <property type="term" value="F:carbon-sulfur lyase activity"/>
    <property type="evidence" value="ECO:0007669"/>
    <property type="project" value="InterPro"/>
</dbReference>
<feature type="domain" description="CENP-V/GFA" evidence="1">
    <location>
        <begin position="1"/>
        <end position="88"/>
    </location>
</feature>
<accession>A0A6T9Y998</accession>
<sequence length="105" mass="11657">MYRGSCSCQAIQYEIEHIDEFEADDETLTQTDTSKLRMAVEKERLVIDCAPSALAELHQANGETHHVCNVCGSVICIEVSPNKVLLDVAFSGHDALAEPHRQFIL</sequence>